<keyword evidence="16" id="KW-1185">Reference proteome</keyword>
<evidence type="ECO:0000256" key="13">
    <source>
        <dbReference type="SAM" id="SignalP"/>
    </source>
</evidence>
<accession>A0A366XTX7</accession>
<dbReference type="PROSITE" id="PS00137">
    <property type="entry name" value="SUBTILASE_HIS"/>
    <property type="match status" value="1"/>
</dbReference>
<feature type="domain" description="SLH" evidence="14">
    <location>
        <begin position="438"/>
        <end position="501"/>
    </location>
</feature>
<comment type="cofactor">
    <cofactor evidence="1">
        <name>Ca(2+)</name>
        <dbReference type="ChEBI" id="CHEBI:29108"/>
    </cofactor>
</comment>
<keyword evidence="4" id="KW-0964">Secreted</keyword>
<dbReference type="PROSITE" id="PS00136">
    <property type="entry name" value="SUBTILASE_ASP"/>
    <property type="match status" value="1"/>
</dbReference>
<dbReference type="PANTHER" id="PTHR43806">
    <property type="entry name" value="PEPTIDASE S8"/>
    <property type="match status" value="1"/>
</dbReference>
<dbReference type="InterPro" id="IPR023828">
    <property type="entry name" value="Peptidase_S8_Ser-AS"/>
</dbReference>
<evidence type="ECO:0000256" key="11">
    <source>
        <dbReference type="PROSITE-ProRule" id="PRU01240"/>
    </source>
</evidence>
<organism evidence="15 16">
    <name type="scientific">Bacillus taeanensis</name>
    <dbReference type="NCBI Taxonomy" id="273032"/>
    <lineage>
        <taxon>Bacteria</taxon>
        <taxon>Bacillati</taxon>
        <taxon>Bacillota</taxon>
        <taxon>Bacilli</taxon>
        <taxon>Bacillales</taxon>
        <taxon>Bacillaceae</taxon>
        <taxon>Bacillus</taxon>
    </lineage>
</organism>
<protein>
    <submittedName>
        <fullName evidence="15">Alkaline serine protease</fullName>
    </submittedName>
</protein>
<keyword evidence="7 13" id="KW-0732">Signal</keyword>
<evidence type="ECO:0000256" key="4">
    <source>
        <dbReference type="ARBA" id="ARBA00022525"/>
    </source>
</evidence>
<proteinExistence type="inferred from homology"/>
<evidence type="ECO:0000256" key="9">
    <source>
        <dbReference type="ARBA" id="ARBA00022825"/>
    </source>
</evidence>
<evidence type="ECO:0000259" key="14">
    <source>
        <dbReference type="PROSITE" id="PS51272"/>
    </source>
</evidence>
<feature type="domain" description="SLH" evidence="14">
    <location>
        <begin position="378"/>
        <end position="437"/>
    </location>
</feature>
<feature type="active site" description="Charge relay system" evidence="11">
    <location>
        <position position="158"/>
    </location>
</feature>
<dbReference type="InterPro" id="IPR001119">
    <property type="entry name" value="SLH_dom"/>
</dbReference>
<dbReference type="OrthoDB" id="9798386at2"/>
<dbReference type="Proteomes" id="UP000253314">
    <property type="component" value="Unassembled WGS sequence"/>
</dbReference>
<dbReference type="PRINTS" id="PR00723">
    <property type="entry name" value="SUBTILISIN"/>
</dbReference>
<feature type="domain" description="SLH" evidence="14">
    <location>
        <begin position="502"/>
        <end position="555"/>
    </location>
</feature>
<dbReference type="InterPro" id="IPR034202">
    <property type="entry name" value="Subtilisin_Carlsberg-like"/>
</dbReference>
<evidence type="ECO:0000256" key="12">
    <source>
        <dbReference type="RuleBase" id="RU003355"/>
    </source>
</evidence>
<evidence type="ECO:0000313" key="15">
    <source>
        <dbReference type="EMBL" id="RBW67603.1"/>
    </source>
</evidence>
<dbReference type="InterPro" id="IPR036852">
    <property type="entry name" value="Peptidase_S8/S53_dom_sf"/>
</dbReference>
<dbReference type="InterPro" id="IPR000209">
    <property type="entry name" value="Peptidase_S8/S53_dom"/>
</dbReference>
<dbReference type="GO" id="GO:0005576">
    <property type="term" value="C:extracellular region"/>
    <property type="evidence" value="ECO:0007669"/>
    <property type="project" value="UniProtKB-SubCell"/>
</dbReference>
<evidence type="ECO:0000256" key="7">
    <source>
        <dbReference type="ARBA" id="ARBA00022729"/>
    </source>
</evidence>
<keyword evidence="10" id="KW-0106">Calcium</keyword>
<dbReference type="CDD" id="cd07477">
    <property type="entry name" value="Peptidases_S8_Subtilisin_subset"/>
    <property type="match status" value="1"/>
</dbReference>
<keyword evidence="5 11" id="KW-0645">Protease</keyword>
<dbReference type="InterPro" id="IPR023827">
    <property type="entry name" value="Peptidase_S8_Asp-AS"/>
</dbReference>
<reference evidence="15 16" key="1">
    <citation type="submission" date="2018-07" db="EMBL/GenBank/DDBJ databases">
        <title>Lottiidibacillus patelloidae gen. nov., sp. nov., isolated from the intestinal tract of a marine limpet and the reclassification of B. taeanensis BH030017T, B. algicola KMM 3737T and B. hwajinpoensis SW-72T as genus Lottiidibacillus.</title>
        <authorList>
            <person name="Liu R."/>
            <person name="Huang Z."/>
        </authorList>
    </citation>
    <scope>NUCLEOTIDE SEQUENCE [LARGE SCALE GENOMIC DNA]</scope>
    <source>
        <strain evidence="15 16">BH030017</strain>
    </source>
</reference>
<dbReference type="Gene3D" id="3.30.70.80">
    <property type="entry name" value="Peptidase S8 propeptide/proteinase inhibitor I9"/>
    <property type="match status" value="1"/>
</dbReference>
<dbReference type="Gene3D" id="3.40.50.200">
    <property type="entry name" value="Peptidase S8/S53 domain"/>
    <property type="match status" value="1"/>
</dbReference>
<dbReference type="PROSITE" id="PS51272">
    <property type="entry name" value="SLH"/>
    <property type="match status" value="3"/>
</dbReference>
<dbReference type="InterPro" id="IPR037045">
    <property type="entry name" value="S8pro/Inhibitor_I9_sf"/>
</dbReference>
<dbReference type="PROSITE" id="PS51892">
    <property type="entry name" value="SUBTILASE"/>
    <property type="match status" value="1"/>
</dbReference>
<feature type="signal peptide" evidence="13">
    <location>
        <begin position="1"/>
        <end position="26"/>
    </location>
</feature>
<evidence type="ECO:0000256" key="10">
    <source>
        <dbReference type="ARBA" id="ARBA00022837"/>
    </source>
</evidence>
<feature type="active site" description="Charge relay system" evidence="11">
    <location>
        <position position="316"/>
    </location>
</feature>
<dbReference type="PROSITE" id="PS00138">
    <property type="entry name" value="SUBTILASE_SER"/>
    <property type="match status" value="1"/>
</dbReference>
<evidence type="ECO:0000256" key="2">
    <source>
        <dbReference type="ARBA" id="ARBA00004613"/>
    </source>
</evidence>
<feature type="active site" description="Charge relay system" evidence="11">
    <location>
        <position position="127"/>
    </location>
</feature>
<evidence type="ECO:0000256" key="6">
    <source>
        <dbReference type="ARBA" id="ARBA00022723"/>
    </source>
</evidence>
<keyword evidence="8 11" id="KW-0378">Hydrolase</keyword>
<dbReference type="InterPro" id="IPR022398">
    <property type="entry name" value="Peptidase_S8_His-AS"/>
</dbReference>
<evidence type="ECO:0000256" key="5">
    <source>
        <dbReference type="ARBA" id="ARBA00022670"/>
    </source>
</evidence>
<dbReference type="SUPFAM" id="SSF54897">
    <property type="entry name" value="Protease propeptides/inhibitors"/>
    <property type="match status" value="1"/>
</dbReference>
<comment type="similarity">
    <text evidence="3 11 12">Belongs to the peptidase S8 family.</text>
</comment>
<keyword evidence="9 11" id="KW-0720">Serine protease</keyword>
<dbReference type="SUPFAM" id="SSF52743">
    <property type="entry name" value="Subtilisin-like"/>
    <property type="match status" value="1"/>
</dbReference>
<evidence type="ECO:0000313" key="16">
    <source>
        <dbReference type="Proteomes" id="UP000253314"/>
    </source>
</evidence>
<dbReference type="GO" id="GO:0004252">
    <property type="term" value="F:serine-type endopeptidase activity"/>
    <property type="evidence" value="ECO:0007669"/>
    <property type="project" value="UniProtKB-UniRule"/>
</dbReference>
<dbReference type="RefSeq" id="WP_113808208.1">
    <property type="nucleotide sequence ID" value="NZ_QOCW01000033.1"/>
</dbReference>
<dbReference type="PANTHER" id="PTHR43806:SF11">
    <property type="entry name" value="CEREVISIN-RELATED"/>
    <property type="match status" value="1"/>
</dbReference>
<sequence length="555" mass="59867">MKRRLPSFLLLVVMVFTCSMADFSFAAENVEKERFIIIYNEEINTELIEEVGGTVYEEFHSIDAAAALLPLSAVPLLMKLPEIKAIEKDDKVSISAQKVDWGIPKIEASRAWKDAYKGKGIKIAVLDTGISRSHSDLTAAGGVSFVSYTNDYNDDHGHGSHVAGIIGAKDNEIGTVGVAPEASLYGVKVLNSSGSGNESAIIKGIEWAIEKKMDIINLSLATPNSSTAVKLVIDKAYAQGIFIVAAAGNDLTDDGQPLPVQYPAKYPSVIAVGAINEQNKRASFSAIGPELSFAAPGEFIYSTGIGNSYFTQSGTSMAAPFAAGVLALYKQANPELGTSQLRALLQKNAVDLGAAGRDKEFGFGLIHVAETIDNSVMTASDFTDIFSSAWYINELNELTKAGYIKGYSDRTFRPSLPITRAEVVTFLGRILHLNDAQRKTAFSDVRESFYASGMIQSSYEQNISAGYPDGSFHPNAPITRGEIAALVKRAFQIETSSKGNPFSDLNKSYFAYNDIISLVEQKLLSGYPDQTFHPYSAATRAEFIAILGRASSISN</sequence>
<dbReference type="GO" id="GO:0046872">
    <property type="term" value="F:metal ion binding"/>
    <property type="evidence" value="ECO:0007669"/>
    <property type="project" value="UniProtKB-KW"/>
</dbReference>
<dbReference type="InterPro" id="IPR015500">
    <property type="entry name" value="Peptidase_S8_subtilisin-rel"/>
</dbReference>
<dbReference type="GO" id="GO:0006508">
    <property type="term" value="P:proteolysis"/>
    <property type="evidence" value="ECO:0007669"/>
    <property type="project" value="UniProtKB-KW"/>
</dbReference>
<evidence type="ECO:0000256" key="8">
    <source>
        <dbReference type="ARBA" id="ARBA00022801"/>
    </source>
</evidence>
<gene>
    <name evidence="15" type="ORF">DS031_21270</name>
</gene>
<dbReference type="Pfam" id="PF00395">
    <property type="entry name" value="SLH"/>
    <property type="match status" value="3"/>
</dbReference>
<name>A0A366XTX7_9BACI</name>
<feature type="chain" id="PRO_5016686799" evidence="13">
    <location>
        <begin position="27"/>
        <end position="555"/>
    </location>
</feature>
<dbReference type="InterPro" id="IPR050131">
    <property type="entry name" value="Peptidase_S8_subtilisin-like"/>
</dbReference>
<evidence type="ECO:0000256" key="1">
    <source>
        <dbReference type="ARBA" id="ARBA00001913"/>
    </source>
</evidence>
<comment type="caution">
    <text evidence="15">The sequence shown here is derived from an EMBL/GenBank/DDBJ whole genome shotgun (WGS) entry which is preliminary data.</text>
</comment>
<evidence type="ECO:0000256" key="3">
    <source>
        <dbReference type="ARBA" id="ARBA00011073"/>
    </source>
</evidence>
<dbReference type="EMBL" id="QOCW01000033">
    <property type="protein sequence ID" value="RBW67603.1"/>
    <property type="molecule type" value="Genomic_DNA"/>
</dbReference>
<comment type="subcellular location">
    <subcellularLocation>
        <location evidence="2">Secreted</location>
    </subcellularLocation>
</comment>
<dbReference type="AlphaFoldDB" id="A0A366XTX7"/>
<keyword evidence="6" id="KW-0479">Metal-binding</keyword>
<dbReference type="Pfam" id="PF00082">
    <property type="entry name" value="Peptidase_S8"/>
    <property type="match status" value="1"/>
</dbReference>